<evidence type="ECO:0000256" key="5">
    <source>
        <dbReference type="SAM" id="SignalP"/>
    </source>
</evidence>
<feature type="signal peptide" evidence="5">
    <location>
        <begin position="1"/>
        <end position="25"/>
    </location>
</feature>
<name>A0A0M0J6D1_9EUKA</name>
<dbReference type="InterPro" id="IPR002938">
    <property type="entry name" value="FAD-bd"/>
</dbReference>
<evidence type="ECO:0000313" key="7">
    <source>
        <dbReference type="EMBL" id="KOO22174.1"/>
    </source>
</evidence>
<dbReference type="Gene3D" id="3.50.50.60">
    <property type="entry name" value="FAD/NAD(P)-binding domain"/>
    <property type="match status" value="1"/>
</dbReference>
<dbReference type="GO" id="GO:0071949">
    <property type="term" value="F:FAD binding"/>
    <property type="evidence" value="ECO:0007669"/>
    <property type="project" value="InterPro"/>
</dbReference>
<dbReference type="SUPFAM" id="SSF51905">
    <property type="entry name" value="FAD/NAD(P)-binding domain"/>
    <property type="match status" value="1"/>
</dbReference>
<dbReference type="GO" id="GO:0016491">
    <property type="term" value="F:oxidoreductase activity"/>
    <property type="evidence" value="ECO:0007669"/>
    <property type="project" value="UniProtKB-KW"/>
</dbReference>
<comment type="caution">
    <text evidence="7">The sequence shown here is derived from an EMBL/GenBank/DDBJ whole genome shotgun (WGS) entry which is preliminary data.</text>
</comment>
<keyword evidence="2" id="KW-0285">Flavoprotein</keyword>
<evidence type="ECO:0000259" key="6">
    <source>
        <dbReference type="Pfam" id="PF01494"/>
    </source>
</evidence>
<feature type="domain" description="FAD-binding" evidence="6">
    <location>
        <begin position="319"/>
        <end position="384"/>
    </location>
</feature>
<dbReference type="OrthoDB" id="655030at2759"/>
<accession>A0A0M0J6D1</accession>
<gene>
    <name evidence="7" type="ORF">Ctob_001129</name>
</gene>
<feature type="chain" id="PRO_5005601575" evidence="5">
    <location>
        <begin position="26"/>
        <end position="499"/>
    </location>
</feature>
<evidence type="ECO:0000256" key="2">
    <source>
        <dbReference type="ARBA" id="ARBA00022630"/>
    </source>
</evidence>
<dbReference type="Proteomes" id="UP000037460">
    <property type="component" value="Unassembled WGS sequence"/>
</dbReference>
<dbReference type="PANTHER" id="PTHR46496:SF1">
    <property type="entry name" value="ZEAXANTHIN EPOXIDASE, CHLOROPLASTIC"/>
    <property type="match status" value="1"/>
</dbReference>
<evidence type="ECO:0000256" key="3">
    <source>
        <dbReference type="ARBA" id="ARBA00022827"/>
    </source>
</evidence>
<comment type="cofactor">
    <cofactor evidence="1">
        <name>FAD</name>
        <dbReference type="ChEBI" id="CHEBI:57692"/>
    </cofactor>
</comment>
<dbReference type="Pfam" id="PF13450">
    <property type="entry name" value="NAD_binding_8"/>
    <property type="match status" value="1"/>
</dbReference>
<keyword evidence="5" id="KW-0732">Signal</keyword>
<evidence type="ECO:0000256" key="1">
    <source>
        <dbReference type="ARBA" id="ARBA00001974"/>
    </source>
</evidence>
<protein>
    <submittedName>
        <fullName evidence="7">Zeaxanthin epoxidase</fullName>
    </submittedName>
</protein>
<keyword evidence="4" id="KW-0560">Oxidoreductase</keyword>
<keyword evidence="8" id="KW-1185">Reference proteome</keyword>
<sequence length="499" mass="54074">MLSAAGAALAMLVATPALVPSATTAVRPSVCIAGGGIGGLFTAVTLRRQGFDVAVFERTSEYRPFGGPIQIASNGLDAVGRIDPVLLKDILAAATCIGDRKNGLKDGKSNEWFATFDLKSPAEKRGQHPSVVIDRPVLQELLLKRVADCVTTGVEVVGCEQHEGDEGSSRPHGSVTTLLSDGRRHESDFLIGSDGTKSKIRSVFDPDEGPPSWSGYTCFAAIAYCVPHDIAEVGYKVFLGRRKYFVSVDVGGGRIQWYAFLNIPPGGVPETARKGEGALDFLRTEFEGWSEEVFQLIDETPFAEVEQRDLYDQPPQLTWAMNRVCLLGDAAHPMMPNLGQGGCMAIEDAYVLGRELGRVDNQPSAIPLALKRYNQNRVVRAAAVQGMSRASSAILFQYNHPFKLVSAWPPRVQNIKPKSILTRMGQGFLQAAAFPLQFEFLFDFPGPLAETRVEGLSLAEKVLMGVEVAASQGIGRALERVTYLDRLRPSSVEPPSRPA</sequence>
<dbReference type="Pfam" id="PF01494">
    <property type="entry name" value="FAD_binding_3"/>
    <property type="match status" value="1"/>
</dbReference>
<dbReference type="EMBL" id="JWZX01003305">
    <property type="protein sequence ID" value="KOO22174.1"/>
    <property type="molecule type" value="Genomic_DNA"/>
</dbReference>
<evidence type="ECO:0000256" key="4">
    <source>
        <dbReference type="ARBA" id="ARBA00023002"/>
    </source>
</evidence>
<organism evidence="7 8">
    <name type="scientific">Chrysochromulina tobinii</name>
    <dbReference type="NCBI Taxonomy" id="1460289"/>
    <lineage>
        <taxon>Eukaryota</taxon>
        <taxon>Haptista</taxon>
        <taxon>Haptophyta</taxon>
        <taxon>Prymnesiophyceae</taxon>
        <taxon>Prymnesiales</taxon>
        <taxon>Chrysochromulinaceae</taxon>
        <taxon>Chrysochromulina</taxon>
    </lineage>
</organism>
<dbReference type="PANTHER" id="PTHR46496">
    <property type="match status" value="1"/>
</dbReference>
<evidence type="ECO:0000313" key="8">
    <source>
        <dbReference type="Proteomes" id="UP000037460"/>
    </source>
</evidence>
<dbReference type="PRINTS" id="PR00420">
    <property type="entry name" value="RNGMNOXGNASE"/>
</dbReference>
<dbReference type="AlphaFoldDB" id="A0A0M0J6D1"/>
<proteinExistence type="predicted"/>
<reference evidence="8" key="1">
    <citation type="journal article" date="2015" name="PLoS Genet.">
        <title>Genome Sequence and Transcriptome Analyses of Chrysochromulina tobin: Metabolic Tools for Enhanced Algal Fitness in the Prominent Order Prymnesiales (Haptophyceae).</title>
        <authorList>
            <person name="Hovde B.T."/>
            <person name="Deodato C.R."/>
            <person name="Hunsperger H.M."/>
            <person name="Ryken S.A."/>
            <person name="Yost W."/>
            <person name="Jha R.K."/>
            <person name="Patterson J."/>
            <person name="Monnat R.J. Jr."/>
            <person name="Barlow S.B."/>
            <person name="Starkenburg S.R."/>
            <person name="Cattolico R.A."/>
        </authorList>
    </citation>
    <scope>NUCLEOTIDE SEQUENCE</scope>
    <source>
        <strain evidence="8">CCMP291</strain>
    </source>
</reference>
<keyword evidence="3" id="KW-0274">FAD</keyword>
<dbReference type="InterPro" id="IPR036188">
    <property type="entry name" value="FAD/NAD-bd_sf"/>
</dbReference>